<evidence type="ECO:0000256" key="5">
    <source>
        <dbReference type="ARBA" id="ARBA00022963"/>
    </source>
</evidence>
<comment type="similarity">
    <text evidence="2">Belongs to the phospholipase D family.</text>
</comment>
<protein>
    <recommendedName>
        <fullName evidence="3">phospholipase D</fullName>
        <ecNumber evidence="3">3.1.4.4</ecNumber>
    </recommendedName>
</protein>
<sequence>MRRALPLMIARARPIRGTLSSRAGLFACAVLSSAVLLAHPAEAAEACPVQVAYSPDGSAEELIVSAISGARQSIRLAAYSFTSPSVVRALMAAKQRGVDVAVVVDEKANHGKASVAALNLLTQAGIPSRTVSIYPIHHDKYIVIDGAQIETGSFNYSSAARRNSENAVLISQCPAVARSYLQHWQSRWSQGSDYVLPY</sequence>
<keyword evidence="4" id="KW-0378">Hydrolase</keyword>
<evidence type="ECO:0000256" key="3">
    <source>
        <dbReference type="ARBA" id="ARBA00012027"/>
    </source>
</evidence>
<dbReference type="InterPro" id="IPR001736">
    <property type="entry name" value="PLipase_D/transphosphatidylase"/>
</dbReference>
<organism evidence="9 10">
    <name type="scientific">Burkholderia ubonensis</name>
    <dbReference type="NCBI Taxonomy" id="101571"/>
    <lineage>
        <taxon>Bacteria</taxon>
        <taxon>Pseudomonadati</taxon>
        <taxon>Pseudomonadota</taxon>
        <taxon>Betaproteobacteria</taxon>
        <taxon>Burkholderiales</taxon>
        <taxon>Burkholderiaceae</taxon>
        <taxon>Burkholderia</taxon>
        <taxon>Burkholderia cepacia complex</taxon>
    </lineage>
</organism>
<keyword evidence="7" id="KW-0732">Signal</keyword>
<dbReference type="AlphaFoldDB" id="A0A124R9J8"/>
<evidence type="ECO:0000259" key="8">
    <source>
        <dbReference type="PROSITE" id="PS50035"/>
    </source>
</evidence>
<reference evidence="9 10" key="1">
    <citation type="submission" date="2015-11" db="EMBL/GenBank/DDBJ databases">
        <title>Expanding the genomic diversity of Burkholderia species for the development of highly accurate diagnostics.</title>
        <authorList>
            <person name="Sahl J."/>
            <person name="Keim P."/>
            <person name="Wagner D."/>
        </authorList>
    </citation>
    <scope>NUCLEOTIDE SEQUENCE [LARGE SCALE GENOMIC DNA]</scope>
    <source>
        <strain evidence="9 10">MSMB2036</strain>
    </source>
</reference>
<dbReference type="CDD" id="cd09170">
    <property type="entry name" value="PLDc_Nuc"/>
    <property type="match status" value="1"/>
</dbReference>
<feature type="signal peptide" evidence="7">
    <location>
        <begin position="1"/>
        <end position="43"/>
    </location>
</feature>
<comment type="catalytic activity">
    <reaction evidence="1">
        <text>a 1,2-diacyl-sn-glycero-3-phosphocholine + H2O = a 1,2-diacyl-sn-glycero-3-phosphate + choline + H(+)</text>
        <dbReference type="Rhea" id="RHEA:14445"/>
        <dbReference type="ChEBI" id="CHEBI:15354"/>
        <dbReference type="ChEBI" id="CHEBI:15377"/>
        <dbReference type="ChEBI" id="CHEBI:15378"/>
        <dbReference type="ChEBI" id="CHEBI:57643"/>
        <dbReference type="ChEBI" id="CHEBI:58608"/>
        <dbReference type="EC" id="3.1.4.4"/>
    </reaction>
</comment>
<dbReference type="InterPro" id="IPR025202">
    <property type="entry name" value="PLD-like_dom"/>
</dbReference>
<keyword evidence="6" id="KW-0443">Lipid metabolism</keyword>
<feature type="domain" description="PLD phosphodiesterase" evidence="8">
    <location>
        <begin position="133"/>
        <end position="160"/>
    </location>
</feature>
<dbReference type="SUPFAM" id="SSF56024">
    <property type="entry name" value="Phospholipase D/nuclease"/>
    <property type="match status" value="1"/>
</dbReference>
<dbReference type="GO" id="GO:0004630">
    <property type="term" value="F:phospholipase D activity"/>
    <property type="evidence" value="ECO:0007669"/>
    <property type="project" value="UniProtKB-EC"/>
</dbReference>
<evidence type="ECO:0000313" key="10">
    <source>
        <dbReference type="Proteomes" id="UP000064029"/>
    </source>
</evidence>
<dbReference type="PANTHER" id="PTHR43856:SF1">
    <property type="entry name" value="MITOCHONDRIAL CARDIOLIPIN HYDROLASE"/>
    <property type="match status" value="1"/>
</dbReference>
<evidence type="ECO:0000256" key="2">
    <source>
        <dbReference type="ARBA" id="ARBA00008664"/>
    </source>
</evidence>
<dbReference type="PROSITE" id="PS50035">
    <property type="entry name" value="PLD"/>
    <property type="match status" value="1"/>
</dbReference>
<proteinExistence type="inferred from homology"/>
<name>A0A124R9J8_9BURK</name>
<keyword evidence="9" id="KW-0255">Endonuclease</keyword>
<gene>
    <name evidence="9" type="ORF">WJ33_31250</name>
</gene>
<evidence type="ECO:0000256" key="1">
    <source>
        <dbReference type="ARBA" id="ARBA00000798"/>
    </source>
</evidence>
<dbReference type="EMBL" id="LOXM01000185">
    <property type="protein sequence ID" value="KVG61655.1"/>
    <property type="molecule type" value="Genomic_DNA"/>
</dbReference>
<evidence type="ECO:0000256" key="7">
    <source>
        <dbReference type="SAM" id="SignalP"/>
    </source>
</evidence>
<keyword evidence="5" id="KW-0442">Lipid degradation</keyword>
<evidence type="ECO:0000256" key="6">
    <source>
        <dbReference type="ARBA" id="ARBA00023098"/>
    </source>
</evidence>
<dbReference type="Gene3D" id="3.30.870.10">
    <property type="entry name" value="Endonuclease Chain A"/>
    <property type="match status" value="1"/>
</dbReference>
<dbReference type="GO" id="GO:0016042">
    <property type="term" value="P:lipid catabolic process"/>
    <property type="evidence" value="ECO:0007669"/>
    <property type="project" value="UniProtKB-KW"/>
</dbReference>
<accession>A0A124R9J8</accession>
<comment type="caution">
    <text evidence="9">The sequence shown here is derived from an EMBL/GenBank/DDBJ whole genome shotgun (WGS) entry which is preliminary data.</text>
</comment>
<keyword evidence="9" id="KW-0540">Nuclease</keyword>
<dbReference type="PANTHER" id="PTHR43856">
    <property type="entry name" value="CARDIOLIPIN HYDROLASE"/>
    <property type="match status" value="1"/>
</dbReference>
<dbReference type="GO" id="GO:0016891">
    <property type="term" value="F:RNA endonuclease activity producing 5'-phosphomonoesters, hydrolytic mechanism"/>
    <property type="evidence" value="ECO:0007669"/>
    <property type="project" value="TreeGrafter"/>
</dbReference>
<feature type="chain" id="PRO_5007175934" description="phospholipase D" evidence="7">
    <location>
        <begin position="44"/>
        <end position="198"/>
    </location>
</feature>
<evidence type="ECO:0000313" key="9">
    <source>
        <dbReference type="EMBL" id="KVG61655.1"/>
    </source>
</evidence>
<evidence type="ECO:0000256" key="4">
    <source>
        <dbReference type="ARBA" id="ARBA00022801"/>
    </source>
</evidence>
<dbReference type="GO" id="GO:0006793">
    <property type="term" value="P:phosphorus metabolic process"/>
    <property type="evidence" value="ECO:0007669"/>
    <property type="project" value="UniProtKB-ARBA"/>
</dbReference>
<dbReference type="Proteomes" id="UP000064029">
    <property type="component" value="Unassembled WGS sequence"/>
</dbReference>
<dbReference type="Pfam" id="PF13091">
    <property type="entry name" value="PLDc_2"/>
    <property type="match status" value="1"/>
</dbReference>
<dbReference type="EC" id="3.1.4.4" evidence="3"/>
<dbReference type="InterPro" id="IPR051406">
    <property type="entry name" value="PLD_domain"/>
</dbReference>